<organism evidence="1 2">
    <name type="scientific">Brassica cretica</name>
    <name type="common">Mustard</name>
    <dbReference type="NCBI Taxonomy" id="69181"/>
    <lineage>
        <taxon>Eukaryota</taxon>
        <taxon>Viridiplantae</taxon>
        <taxon>Streptophyta</taxon>
        <taxon>Embryophyta</taxon>
        <taxon>Tracheophyta</taxon>
        <taxon>Spermatophyta</taxon>
        <taxon>Magnoliopsida</taxon>
        <taxon>eudicotyledons</taxon>
        <taxon>Gunneridae</taxon>
        <taxon>Pentapetalae</taxon>
        <taxon>rosids</taxon>
        <taxon>malvids</taxon>
        <taxon>Brassicales</taxon>
        <taxon>Brassicaceae</taxon>
        <taxon>Brassiceae</taxon>
        <taxon>Brassica</taxon>
    </lineage>
</organism>
<name>A0ABQ7B6C8_BRACR</name>
<evidence type="ECO:0000313" key="1">
    <source>
        <dbReference type="EMBL" id="KAF3527755.1"/>
    </source>
</evidence>
<sequence>MEESSDPKIRRRVSLQFFRSLITKGSSRVTELFKTEVYKLVAKTPYDWDWSLRGWREKEDGYRLASVLTELDALMCTLLQQSTLTNHSVRGSKDNQYLMINTHFLIIIR</sequence>
<dbReference type="EMBL" id="QGKV02001507">
    <property type="protein sequence ID" value="KAF3527755.1"/>
    <property type="molecule type" value="Genomic_DNA"/>
</dbReference>
<protein>
    <submittedName>
        <fullName evidence="1">Uncharacterized protein</fullName>
    </submittedName>
</protein>
<dbReference type="Proteomes" id="UP000266723">
    <property type="component" value="Unassembled WGS sequence"/>
</dbReference>
<reference evidence="1 2" key="1">
    <citation type="journal article" date="2020" name="BMC Genomics">
        <title>Intraspecific diversification of the crop wild relative Brassica cretica Lam. using demographic model selection.</title>
        <authorList>
            <person name="Kioukis A."/>
            <person name="Michalopoulou V.A."/>
            <person name="Briers L."/>
            <person name="Pirintsos S."/>
            <person name="Studholme D.J."/>
            <person name="Pavlidis P."/>
            <person name="Sarris P.F."/>
        </authorList>
    </citation>
    <scope>NUCLEOTIDE SEQUENCE [LARGE SCALE GENOMIC DNA]</scope>
    <source>
        <strain evidence="2">cv. PFS-1207/04</strain>
    </source>
</reference>
<comment type="caution">
    <text evidence="1">The sequence shown here is derived from an EMBL/GenBank/DDBJ whole genome shotgun (WGS) entry which is preliminary data.</text>
</comment>
<evidence type="ECO:0000313" key="2">
    <source>
        <dbReference type="Proteomes" id="UP000266723"/>
    </source>
</evidence>
<proteinExistence type="predicted"/>
<accession>A0ABQ7B6C8</accession>
<gene>
    <name evidence="1" type="ORF">DY000_02042248</name>
</gene>
<keyword evidence="2" id="KW-1185">Reference proteome</keyword>